<feature type="transmembrane region" description="Helical" evidence="1">
    <location>
        <begin position="12"/>
        <end position="29"/>
    </location>
</feature>
<evidence type="ECO:0000256" key="1">
    <source>
        <dbReference type="SAM" id="Phobius"/>
    </source>
</evidence>
<sequence>MCRLSGRSVMHNFGVTMMVIMTLMIPLIATDESSSSSSSPESRLLQIENKKQVGGGIEDYGKVHHFTDDYGVWDPTPISGGAYPSKYYNSIQNPPDPSANVPLPSLMMECDSPSAPRPISYKDMITGSNGLPQSEKSVDLEDDDIDLLNDDFTIGMSDGILTIDFSDRVQSLVIKSMELTLAVKIHGRRVGYNTLLPGLPVTLYKRSFIEAIGTHIGSVIKMDFSTDNGCRGRFARMAVSINLRKPLDICPQLQAQNTTNLMPRENQESIIPAPTPKNPAPADPYGPWMLAERKKWGPDQISLRITLTNLPNQGGPLSSAHVNLGPTVELSSALRVNEKAEGKAPSNTKKYAALHGQKKKGISISKPSKVSQATSLAPMQATAYTGMNSGNCQVAMVE</sequence>
<reference evidence="2" key="1">
    <citation type="submission" date="2019-09" db="EMBL/GenBank/DDBJ databases">
        <title>Draft genome information of white flower Hibiscus syriacus.</title>
        <authorList>
            <person name="Kim Y.-M."/>
        </authorList>
    </citation>
    <scope>NUCLEOTIDE SEQUENCE [LARGE SCALE GENOMIC DNA]</scope>
    <source>
        <strain evidence="2">YM2019G1</strain>
    </source>
</reference>
<dbReference type="AlphaFoldDB" id="A0A6A3BCT7"/>
<keyword evidence="3" id="KW-1185">Reference proteome</keyword>
<organism evidence="2 3">
    <name type="scientific">Hibiscus syriacus</name>
    <name type="common">Rose of Sharon</name>
    <dbReference type="NCBI Taxonomy" id="106335"/>
    <lineage>
        <taxon>Eukaryota</taxon>
        <taxon>Viridiplantae</taxon>
        <taxon>Streptophyta</taxon>
        <taxon>Embryophyta</taxon>
        <taxon>Tracheophyta</taxon>
        <taxon>Spermatophyta</taxon>
        <taxon>Magnoliopsida</taxon>
        <taxon>eudicotyledons</taxon>
        <taxon>Gunneridae</taxon>
        <taxon>Pentapetalae</taxon>
        <taxon>rosids</taxon>
        <taxon>malvids</taxon>
        <taxon>Malvales</taxon>
        <taxon>Malvaceae</taxon>
        <taxon>Malvoideae</taxon>
        <taxon>Hibiscus</taxon>
    </lineage>
</organism>
<gene>
    <name evidence="2" type="ORF">F3Y22_tig00110239pilonHSYRG00039</name>
</gene>
<proteinExistence type="predicted"/>
<keyword evidence="1" id="KW-1133">Transmembrane helix</keyword>
<accession>A0A6A3BCT7</accession>
<keyword evidence="1" id="KW-0812">Transmembrane</keyword>
<comment type="caution">
    <text evidence="2">The sequence shown here is derived from an EMBL/GenBank/DDBJ whole genome shotgun (WGS) entry which is preliminary data.</text>
</comment>
<evidence type="ECO:0000313" key="3">
    <source>
        <dbReference type="Proteomes" id="UP000436088"/>
    </source>
</evidence>
<dbReference type="EMBL" id="VEPZ02000890">
    <property type="protein sequence ID" value="KAE8712609.1"/>
    <property type="molecule type" value="Genomic_DNA"/>
</dbReference>
<name>A0A6A3BCT7_HIBSY</name>
<evidence type="ECO:0000313" key="2">
    <source>
        <dbReference type="EMBL" id="KAE8712609.1"/>
    </source>
</evidence>
<dbReference type="Proteomes" id="UP000436088">
    <property type="component" value="Unassembled WGS sequence"/>
</dbReference>
<keyword evidence="1" id="KW-0472">Membrane</keyword>
<protein>
    <submittedName>
        <fullName evidence="2">Uncharacterized protein</fullName>
    </submittedName>
</protein>